<feature type="domain" description="VWFA" evidence="2">
    <location>
        <begin position="93"/>
        <end position="286"/>
    </location>
</feature>
<dbReference type="InterPro" id="IPR036465">
    <property type="entry name" value="vWFA_dom_sf"/>
</dbReference>
<dbReference type="OrthoDB" id="10264538at2759"/>
<proteinExistence type="predicted"/>
<evidence type="ECO:0000313" key="3">
    <source>
        <dbReference type="EMBL" id="OAA56319.1"/>
    </source>
</evidence>
<dbReference type="PANTHER" id="PTHR10579:SF156">
    <property type="entry name" value="VWFA DOMAIN-CONTAINING PROTEIN"/>
    <property type="match status" value="1"/>
</dbReference>
<dbReference type="InterPro" id="IPR002035">
    <property type="entry name" value="VWF_A"/>
</dbReference>
<evidence type="ECO:0000313" key="4">
    <source>
        <dbReference type="Proteomes" id="UP000076874"/>
    </source>
</evidence>
<dbReference type="InterPro" id="IPR032838">
    <property type="entry name" value="Vwaint_dom"/>
</dbReference>
<name>A0A167P5P1_9HYPO</name>
<dbReference type="Gene3D" id="3.40.50.410">
    <property type="entry name" value="von Willebrand factor, type A domain"/>
    <property type="match status" value="1"/>
</dbReference>
<sequence>MRPLTPQQVLHVHTPPSEPGDDGHAALAIQPKHPASPVGLTIHRLPTDDGVIIKATPPTEPDGGVVTVPASTPADGTTASGGGGAKTKHVPCDIVLVIDVSGSMGVDAPVPAVEGEAAEENGFSVLDLVKHAARTILETLDTGDRIGLVQFATAASVLQPLQAVTPETKQRVDASIEAMRPLESTNLWQGLLTGIGLFKNQTETEAGARVPAIMVLTDGMPNFMNPPQGYIPKMRTLGPLPAPIHTFGFGYQLRSGLLKSISEFSGGNYAFIPDAGMIGTVFVHAVANMQSTFATSATLRLTYSKSLSFEETMGAVVGQTKPVGMEGRDARLQYVTIRVGNIQYGQSRDIYVRYTGDAAANGATLLRASLRYHEVATKGVKFVVTWHPLDGKPSIKAPRSPDLSAGEIAFHVSRAKLCSFLAGVFPLAADDEHVHGQFSDRLGRDLDDMLLRLPAAAQEHAGDPACAALLADITGQVKMALTNASHFSRWGRHYLPSLQCAHATQQCNSFKDPGPLLYGASSPLFIACRDALDAAFDTLPPPKPSNVHPVENNGPPPPYTYRTRLRHGAGSSGPGAPPTGSLRVSSSRMVSMSAYRNSTGPCFASFCRVALADGRRIRVNRLRRGMRVLTPRGPRAVAAILKTPVSSAPMVAIGRLLITAWHPVSHNGADWLFPCHDPAAQKNTAVRYTGAIYSVLLQHDGDVDAHALSIEGTWVVTLGHGLTAHGEDGEQEAEAGAEDVRVHPVFGDYAGVCRRLASLDIRKDGLVVNDRPTRSNRRLWRAKEEK</sequence>
<dbReference type="Pfam" id="PF13519">
    <property type="entry name" value="VWA_2"/>
    <property type="match status" value="1"/>
</dbReference>
<dbReference type="Pfam" id="PF14623">
    <property type="entry name" value="Vint"/>
    <property type="match status" value="1"/>
</dbReference>
<accession>A0A167P5P1</accession>
<dbReference type="SMART" id="SM00327">
    <property type="entry name" value="VWA"/>
    <property type="match status" value="1"/>
</dbReference>
<gene>
    <name evidence="3" type="ORF">SPI_07930</name>
</gene>
<dbReference type="Pfam" id="PF14624">
    <property type="entry name" value="Vwaint"/>
    <property type="match status" value="1"/>
</dbReference>
<dbReference type="PANTHER" id="PTHR10579">
    <property type="entry name" value="CALCIUM-ACTIVATED CHLORIDE CHANNEL REGULATOR"/>
    <property type="match status" value="1"/>
</dbReference>
<keyword evidence="4" id="KW-1185">Reference proteome</keyword>
<dbReference type="AlphaFoldDB" id="A0A167P5P1"/>
<reference evidence="3 4" key="1">
    <citation type="journal article" date="2016" name="Genome Biol. Evol.">
        <title>Divergent and convergent evolution of fungal pathogenicity.</title>
        <authorList>
            <person name="Shang Y."/>
            <person name="Xiao G."/>
            <person name="Zheng P."/>
            <person name="Cen K."/>
            <person name="Zhan S."/>
            <person name="Wang C."/>
        </authorList>
    </citation>
    <scope>NUCLEOTIDE SEQUENCE [LARGE SCALE GENOMIC DNA]</scope>
    <source>
        <strain evidence="3 4">RCEF 264</strain>
    </source>
</reference>
<dbReference type="InterPro" id="IPR051266">
    <property type="entry name" value="CLCR"/>
</dbReference>
<evidence type="ECO:0000259" key="2">
    <source>
        <dbReference type="PROSITE" id="PS50234"/>
    </source>
</evidence>
<protein>
    <submittedName>
        <fullName evidence="3">von willebrand factor type a domain containing protein</fullName>
    </submittedName>
</protein>
<feature type="region of interest" description="Disordered" evidence="1">
    <location>
        <begin position="1"/>
        <end position="24"/>
    </location>
</feature>
<feature type="region of interest" description="Disordered" evidence="1">
    <location>
        <begin position="564"/>
        <end position="583"/>
    </location>
</feature>
<dbReference type="SUPFAM" id="SSF53300">
    <property type="entry name" value="vWA-like"/>
    <property type="match status" value="1"/>
</dbReference>
<comment type="caution">
    <text evidence="3">The sequence shown here is derived from an EMBL/GenBank/DDBJ whole genome shotgun (WGS) entry which is preliminary data.</text>
</comment>
<dbReference type="EMBL" id="AZHD01000017">
    <property type="protein sequence ID" value="OAA56319.1"/>
    <property type="molecule type" value="Genomic_DNA"/>
</dbReference>
<evidence type="ECO:0000256" key="1">
    <source>
        <dbReference type="SAM" id="MobiDB-lite"/>
    </source>
</evidence>
<dbReference type="PROSITE" id="PS50234">
    <property type="entry name" value="VWFA"/>
    <property type="match status" value="1"/>
</dbReference>
<dbReference type="STRING" id="1081102.A0A167P5P1"/>
<dbReference type="Proteomes" id="UP000076874">
    <property type="component" value="Unassembled WGS sequence"/>
</dbReference>
<organism evidence="3 4">
    <name type="scientific">Niveomyces insectorum RCEF 264</name>
    <dbReference type="NCBI Taxonomy" id="1081102"/>
    <lineage>
        <taxon>Eukaryota</taxon>
        <taxon>Fungi</taxon>
        <taxon>Dikarya</taxon>
        <taxon>Ascomycota</taxon>
        <taxon>Pezizomycotina</taxon>
        <taxon>Sordariomycetes</taxon>
        <taxon>Hypocreomycetidae</taxon>
        <taxon>Hypocreales</taxon>
        <taxon>Cordycipitaceae</taxon>
        <taxon>Niveomyces</taxon>
    </lineage>
</organism>
<dbReference type="InterPro" id="IPR039510">
    <property type="entry name" value="Vint_dom"/>
</dbReference>